<feature type="compositionally biased region" description="Basic residues" evidence="1">
    <location>
        <begin position="13"/>
        <end position="39"/>
    </location>
</feature>
<proteinExistence type="predicted"/>
<dbReference type="EMBL" id="BGZK01000755">
    <property type="protein sequence ID" value="GBP59211.1"/>
    <property type="molecule type" value="Genomic_DNA"/>
</dbReference>
<name>A0A4C1X619_EUMVA</name>
<accession>A0A4C1X619</accession>
<gene>
    <name evidence="2" type="ORF">EVAR_54646_1</name>
</gene>
<keyword evidence="3" id="KW-1185">Reference proteome</keyword>
<feature type="region of interest" description="Disordered" evidence="1">
    <location>
        <begin position="1"/>
        <end position="46"/>
    </location>
</feature>
<dbReference type="Proteomes" id="UP000299102">
    <property type="component" value="Unassembled WGS sequence"/>
</dbReference>
<comment type="caution">
    <text evidence="2">The sequence shown here is derived from an EMBL/GenBank/DDBJ whole genome shotgun (WGS) entry which is preliminary data.</text>
</comment>
<protein>
    <submittedName>
        <fullName evidence="2">Uncharacterized protein</fullName>
    </submittedName>
</protein>
<reference evidence="2 3" key="1">
    <citation type="journal article" date="2019" name="Commun. Biol.">
        <title>The bagworm genome reveals a unique fibroin gene that provides high tensile strength.</title>
        <authorList>
            <person name="Kono N."/>
            <person name="Nakamura H."/>
            <person name="Ohtoshi R."/>
            <person name="Tomita M."/>
            <person name="Numata K."/>
            <person name="Arakawa K."/>
        </authorList>
    </citation>
    <scope>NUCLEOTIDE SEQUENCE [LARGE SCALE GENOMIC DNA]</scope>
</reference>
<organism evidence="2 3">
    <name type="scientific">Eumeta variegata</name>
    <name type="common">Bagworm moth</name>
    <name type="synonym">Eumeta japonica</name>
    <dbReference type="NCBI Taxonomy" id="151549"/>
    <lineage>
        <taxon>Eukaryota</taxon>
        <taxon>Metazoa</taxon>
        <taxon>Ecdysozoa</taxon>
        <taxon>Arthropoda</taxon>
        <taxon>Hexapoda</taxon>
        <taxon>Insecta</taxon>
        <taxon>Pterygota</taxon>
        <taxon>Neoptera</taxon>
        <taxon>Endopterygota</taxon>
        <taxon>Lepidoptera</taxon>
        <taxon>Glossata</taxon>
        <taxon>Ditrysia</taxon>
        <taxon>Tineoidea</taxon>
        <taxon>Psychidae</taxon>
        <taxon>Oiketicinae</taxon>
        <taxon>Eumeta</taxon>
    </lineage>
</organism>
<sequence>MSRVRERAGGSCRRPRRLRRTALTRARHAPVAHHSRQRRSNVAIHTPRLTSNGLALSRGPGQYALVMAVVINAVTMFETDG</sequence>
<evidence type="ECO:0000256" key="1">
    <source>
        <dbReference type="SAM" id="MobiDB-lite"/>
    </source>
</evidence>
<evidence type="ECO:0000313" key="3">
    <source>
        <dbReference type="Proteomes" id="UP000299102"/>
    </source>
</evidence>
<dbReference type="AlphaFoldDB" id="A0A4C1X619"/>
<evidence type="ECO:0000313" key="2">
    <source>
        <dbReference type="EMBL" id="GBP59211.1"/>
    </source>
</evidence>